<evidence type="ECO:0000313" key="1">
    <source>
        <dbReference type="EMBL" id="OAR04345.1"/>
    </source>
</evidence>
<dbReference type="EMBL" id="JXBB01000019">
    <property type="protein sequence ID" value="OAR04345.1"/>
    <property type="molecule type" value="Genomic_DNA"/>
</dbReference>
<name>A0A179IPS2_HYDSH</name>
<dbReference type="EMBL" id="PEBV01000038">
    <property type="protein sequence ID" value="PTQ51817.1"/>
    <property type="molecule type" value="Genomic_DNA"/>
</dbReference>
<evidence type="ECO:0000313" key="2">
    <source>
        <dbReference type="EMBL" id="PTQ51817.1"/>
    </source>
</evidence>
<gene>
    <name evidence="2" type="ORF">HSCHL_1154</name>
    <name evidence="1" type="ORF">SA87_10000</name>
</gene>
<dbReference type="Proteomes" id="UP000243024">
    <property type="component" value="Unassembled WGS sequence"/>
</dbReference>
<dbReference type="Proteomes" id="UP000244180">
    <property type="component" value="Unassembled WGS sequence"/>
</dbReference>
<evidence type="ECO:0000313" key="4">
    <source>
        <dbReference type="Proteomes" id="UP000244180"/>
    </source>
</evidence>
<proteinExistence type="predicted"/>
<organism evidence="1 3">
    <name type="scientific">Hydrogenibacillus schlegelii</name>
    <name type="common">Bacillus schlegelii</name>
    <dbReference type="NCBI Taxonomy" id="1484"/>
    <lineage>
        <taxon>Bacteria</taxon>
        <taxon>Bacillati</taxon>
        <taxon>Bacillota</taxon>
        <taxon>Bacilli</taxon>
        <taxon>Bacillales</taxon>
        <taxon>Bacillales Family X. Incertae Sedis</taxon>
        <taxon>Hydrogenibacillus</taxon>
    </lineage>
</organism>
<reference evidence="2 4" key="2">
    <citation type="submission" date="2017-08" db="EMBL/GenBank/DDBJ databases">
        <title>Burning lignite coal seam in the remote Altai Mountains harbors a hydrogen-driven thermophilic microbial community.</title>
        <authorList>
            <person name="Kadnikov V.V."/>
            <person name="Mardanov A.V."/>
            <person name="Ivasenko D."/>
            <person name="Beletsky A.V."/>
            <person name="Karnachuk O.V."/>
            <person name="Ravin N.V."/>
        </authorList>
    </citation>
    <scope>NUCLEOTIDE SEQUENCE [LARGE SCALE GENOMIC DNA]</scope>
    <source>
        <strain evidence="2">AL33</strain>
    </source>
</reference>
<comment type="caution">
    <text evidence="1">The sequence shown here is derived from an EMBL/GenBank/DDBJ whole genome shotgun (WGS) entry which is preliminary data.</text>
</comment>
<accession>A0A179IPS2</accession>
<protein>
    <submittedName>
        <fullName evidence="1">Uncharacterized protein</fullName>
    </submittedName>
</protein>
<reference evidence="1 3" key="1">
    <citation type="submission" date="2015-09" db="EMBL/GenBank/DDBJ databases">
        <title>Draft genome sequence of Hydrogenibacillus schlegelii DSM 2000.</title>
        <authorList>
            <person name="Hemp J."/>
        </authorList>
    </citation>
    <scope>NUCLEOTIDE SEQUENCE [LARGE SCALE GENOMIC DNA]</scope>
    <source>
        <strain evidence="1 3">MA 48</strain>
    </source>
</reference>
<evidence type="ECO:0000313" key="3">
    <source>
        <dbReference type="Proteomes" id="UP000243024"/>
    </source>
</evidence>
<sequence length="61" mass="6881">MGFGDRVPCAAAFGRFWNRIEAYEAEPESLFVALQRAVTMSLPDYGKRLPLDGKAIRTYAR</sequence>
<keyword evidence="3" id="KW-1185">Reference proteome</keyword>
<dbReference type="AlphaFoldDB" id="A0A179IPS2"/>